<name>A0A3M7ET91_HORWE</name>
<dbReference type="GO" id="GO:0016787">
    <property type="term" value="F:hydrolase activity"/>
    <property type="evidence" value="ECO:0007669"/>
    <property type="project" value="UniProtKB-KW"/>
</dbReference>
<dbReference type="PANTHER" id="PTHR43808">
    <property type="entry name" value="ACETYLORNITHINE DEACETYLASE"/>
    <property type="match status" value="1"/>
</dbReference>
<dbReference type="SUPFAM" id="SSF53187">
    <property type="entry name" value="Zn-dependent exopeptidases"/>
    <property type="match status" value="1"/>
</dbReference>
<gene>
    <name evidence="7" type="ORF">D0862_13047</name>
</gene>
<keyword evidence="4" id="KW-0378">Hydrolase</keyword>
<keyword evidence="5" id="KW-0862">Zinc</keyword>
<evidence type="ECO:0000313" key="8">
    <source>
        <dbReference type="Proteomes" id="UP000281468"/>
    </source>
</evidence>
<dbReference type="GO" id="GO:0046872">
    <property type="term" value="F:metal ion binding"/>
    <property type="evidence" value="ECO:0007669"/>
    <property type="project" value="UniProtKB-KW"/>
</dbReference>
<dbReference type="Pfam" id="PF01546">
    <property type="entry name" value="Peptidase_M20"/>
    <property type="match status" value="1"/>
</dbReference>
<protein>
    <recommendedName>
        <fullName evidence="6">Peptidase M20 dimerisation domain-containing protein</fullName>
    </recommendedName>
</protein>
<evidence type="ECO:0000256" key="5">
    <source>
        <dbReference type="ARBA" id="ARBA00022833"/>
    </source>
</evidence>
<dbReference type="PANTHER" id="PTHR43808:SF8">
    <property type="entry name" value="PEPTIDASE M20 DIMERISATION DOMAIN-CONTAINING PROTEIN"/>
    <property type="match status" value="1"/>
</dbReference>
<dbReference type="InterPro" id="IPR011650">
    <property type="entry name" value="Peptidase_M20_dimer"/>
</dbReference>
<evidence type="ECO:0000256" key="3">
    <source>
        <dbReference type="ARBA" id="ARBA00022723"/>
    </source>
</evidence>
<proteinExistence type="inferred from homology"/>
<evidence type="ECO:0000313" key="7">
    <source>
        <dbReference type="EMBL" id="RMY79751.1"/>
    </source>
</evidence>
<dbReference type="CDD" id="cd05652">
    <property type="entry name" value="M20_ArgE_DapE-like_fungal"/>
    <property type="match status" value="1"/>
</dbReference>
<reference evidence="7 8" key="1">
    <citation type="journal article" date="2018" name="BMC Genomics">
        <title>Genomic evidence for intraspecific hybridization in a clonal and extremely halotolerant yeast.</title>
        <authorList>
            <person name="Gostincar C."/>
            <person name="Stajich J.E."/>
            <person name="Zupancic J."/>
            <person name="Zalar P."/>
            <person name="Gunde-Cimerman N."/>
        </authorList>
    </citation>
    <scope>NUCLEOTIDE SEQUENCE [LARGE SCALE GENOMIC DNA]</scope>
    <source>
        <strain evidence="7 8">EXF-171</strain>
    </source>
</reference>
<evidence type="ECO:0000256" key="4">
    <source>
        <dbReference type="ARBA" id="ARBA00022801"/>
    </source>
</evidence>
<dbReference type="InterPro" id="IPR001261">
    <property type="entry name" value="ArgE/DapE_CS"/>
</dbReference>
<dbReference type="Gene3D" id="3.30.70.360">
    <property type="match status" value="1"/>
</dbReference>
<comment type="similarity">
    <text evidence="2">Belongs to the peptidase M20A family.</text>
</comment>
<dbReference type="EMBL" id="QWIQ01000678">
    <property type="protein sequence ID" value="RMY79751.1"/>
    <property type="molecule type" value="Genomic_DNA"/>
</dbReference>
<dbReference type="VEuPathDB" id="FungiDB:BTJ68_09326"/>
<dbReference type="InterPro" id="IPR050072">
    <property type="entry name" value="Peptidase_M20A"/>
</dbReference>
<feature type="domain" description="Peptidase M20 dimerisation" evidence="6">
    <location>
        <begin position="242"/>
        <end position="342"/>
    </location>
</feature>
<comment type="cofactor">
    <cofactor evidence="1">
        <name>Zn(2+)</name>
        <dbReference type="ChEBI" id="CHEBI:29105"/>
    </cofactor>
</comment>
<dbReference type="Pfam" id="PF07687">
    <property type="entry name" value="M20_dimer"/>
    <property type="match status" value="1"/>
</dbReference>
<dbReference type="Gene3D" id="3.40.630.10">
    <property type="entry name" value="Zn peptidases"/>
    <property type="match status" value="1"/>
</dbReference>
<dbReference type="AlphaFoldDB" id="A0A3M7ET91"/>
<organism evidence="7 8">
    <name type="scientific">Hortaea werneckii</name>
    <name type="common">Black yeast</name>
    <name type="synonym">Cladosporium werneckii</name>
    <dbReference type="NCBI Taxonomy" id="91943"/>
    <lineage>
        <taxon>Eukaryota</taxon>
        <taxon>Fungi</taxon>
        <taxon>Dikarya</taxon>
        <taxon>Ascomycota</taxon>
        <taxon>Pezizomycotina</taxon>
        <taxon>Dothideomycetes</taxon>
        <taxon>Dothideomycetidae</taxon>
        <taxon>Mycosphaerellales</taxon>
        <taxon>Teratosphaeriaceae</taxon>
        <taxon>Hortaea</taxon>
    </lineage>
</organism>
<keyword evidence="3" id="KW-0479">Metal-binding</keyword>
<dbReference type="InterPro" id="IPR036264">
    <property type="entry name" value="Bact_exopeptidase_dim_dom"/>
</dbReference>
<evidence type="ECO:0000259" key="6">
    <source>
        <dbReference type="Pfam" id="PF07687"/>
    </source>
</evidence>
<accession>A0A3M7ET91</accession>
<dbReference type="SUPFAM" id="SSF55031">
    <property type="entry name" value="Bacterial exopeptidase dimerisation domain"/>
    <property type="match status" value="1"/>
</dbReference>
<dbReference type="InterPro" id="IPR002933">
    <property type="entry name" value="Peptidase_M20"/>
</dbReference>
<evidence type="ECO:0000256" key="1">
    <source>
        <dbReference type="ARBA" id="ARBA00001947"/>
    </source>
</evidence>
<evidence type="ECO:0000256" key="2">
    <source>
        <dbReference type="ARBA" id="ARBA00006247"/>
    </source>
</evidence>
<comment type="caution">
    <text evidence="7">The sequence shown here is derived from an EMBL/GenBank/DDBJ whole genome shotgun (WGS) entry which is preliminary data.</text>
</comment>
<dbReference type="Proteomes" id="UP000281468">
    <property type="component" value="Unassembled WGS sequence"/>
</dbReference>
<sequence length="442" mass="47301">MQPVATNPATGPALPHKHKVLETLLLVTYWCSSTVYATVVMKLSSTLCAISAAVSCHAQAGRLHQEPLSTSAAHLSLTHDLISFHQNLTQIESITGNEKQVGEWLVSSLESQGYNVEKQQVSADPERFNVLAWPGKQRDAKVLLSSHIDTVPPFYPYHHKDSATNRTISGRGSVDAKGSVATQVLAANELLSKHELSPDDIAMLYVVGEETGGDGMRAANSLGLRPQTIIFGEPTEGKLASGHKGNLAVILTAKGKAAHSGYPWLGRSANEVLVKALAALMELGQKLPESDKYGVTTFNLGRIEGGVAANVVAQDAMANIAVRIAEGTPAFIKKEIVKAVHSAVKSFLDDDMEAEDVIGLEFPSAGYAPVDIDSDVPGFEVITVNYGTDIPNLNQTVDGQKRYLYGPGSILVAHSDHEMLTEAQLFDAVGGYKKLIRHALGH</sequence>
<dbReference type="PROSITE" id="PS00758">
    <property type="entry name" value="ARGE_DAPE_CPG2_1"/>
    <property type="match status" value="1"/>
</dbReference>